<dbReference type="AlphaFoldDB" id="A0A165BZM1"/>
<name>A0A165BZM1_EXIGL</name>
<feature type="non-terminal residue" evidence="2">
    <location>
        <position position="1"/>
    </location>
</feature>
<sequence length="159" mass="18001">FPCAPKRPSLAFSMRILEFIALHSLNVAPNVTAWAATFQGYWDRRGYVVRETTAFRKRLANALHWYEVLLNEKEAAVEQSLTVVIEEPAATHDTAENDDAASDTVRRRVDRSTPSSPHGADKAEDDDNNASRQDRPSEYLRRRCPICFGGLRPSLKLSW</sequence>
<reference evidence="2 3" key="1">
    <citation type="journal article" date="2016" name="Mol. Biol. Evol.">
        <title>Comparative Genomics of Early-Diverging Mushroom-Forming Fungi Provides Insights into the Origins of Lignocellulose Decay Capabilities.</title>
        <authorList>
            <person name="Nagy L.G."/>
            <person name="Riley R."/>
            <person name="Tritt A."/>
            <person name="Adam C."/>
            <person name="Daum C."/>
            <person name="Floudas D."/>
            <person name="Sun H."/>
            <person name="Yadav J.S."/>
            <person name="Pangilinan J."/>
            <person name="Larsson K.H."/>
            <person name="Matsuura K."/>
            <person name="Barry K."/>
            <person name="Labutti K."/>
            <person name="Kuo R."/>
            <person name="Ohm R.A."/>
            <person name="Bhattacharya S.S."/>
            <person name="Shirouzu T."/>
            <person name="Yoshinaga Y."/>
            <person name="Martin F.M."/>
            <person name="Grigoriev I.V."/>
            <person name="Hibbett D.S."/>
        </authorList>
    </citation>
    <scope>NUCLEOTIDE SEQUENCE [LARGE SCALE GENOMIC DNA]</scope>
    <source>
        <strain evidence="2 3">HHB12029</strain>
    </source>
</reference>
<protein>
    <submittedName>
        <fullName evidence="2">Uncharacterized protein</fullName>
    </submittedName>
</protein>
<dbReference type="OrthoDB" id="2666777at2759"/>
<proteinExistence type="predicted"/>
<organism evidence="2 3">
    <name type="scientific">Exidia glandulosa HHB12029</name>
    <dbReference type="NCBI Taxonomy" id="1314781"/>
    <lineage>
        <taxon>Eukaryota</taxon>
        <taxon>Fungi</taxon>
        <taxon>Dikarya</taxon>
        <taxon>Basidiomycota</taxon>
        <taxon>Agaricomycotina</taxon>
        <taxon>Agaricomycetes</taxon>
        <taxon>Auriculariales</taxon>
        <taxon>Exidiaceae</taxon>
        <taxon>Exidia</taxon>
    </lineage>
</organism>
<feature type="non-terminal residue" evidence="2">
    <location>
        <position position="159"/>
    </location>
</feature>
<keyword evidence="3" id="KW-1185">Reference proteome</keyword>
<evidence type="ECO:0000313" key="2">
    <source>
        <dbReference type="EMBL" id="KZV81541.1"/>
    </source>
</evidence>
<evidence type="ECO:0000313" key="3">
    <source>
        <dbReference type="Proteomes" id="UP000077266"/>
    </source>
</evidence>
<evidence type="ECO:0000256" key="1">
    <source>
        <dbReference type="SAM" id="MobiDB-lite"/>
    </source>
</evidence>
<dbReference type="Proteomes" id="UP000077266">
    <property type="component" value="Unassembled WGS sequence"/>
</dbReference>
<dbReference type="InParanoid" id="A0A165BZM1"/>
<dbReference type="EMBL" id="KV426385">
    <property type="protein sequence ID" value="KZV81541.1"/>
    <property type="molecule type" value="Genomic_DNA"/>
</dbReference>
<feature type="region of interest" description="Disordered" evidence="1">
    <location>
        <begin position="88"/>
        <end position="137"/>
    </location>
</feature>
<accession>A0A165BZM1</accession>
<gene>
    <name evidence="2" type="ORF">EXIGLDRAFT_568755</name>
</gene>